<evidence type="ECO:0000256" key="4">
    <source>
        <dbReference type="ARBA" id="ARBA00022801"/>
    </source>
</evidence>
<dbReference type="InterPro" id="IPR011059">
    <property type="entry name" value="Metal-dep_hydrolase_composite"/>
</dbReference>
<keyword evidence="7" id="KW-0408">Iron</keyword>
<dbReference type="GO" id="GO:0050480">
    <property type="term" value="F:imidazolonepropionase activity"/>
    <property type="evidence" value="ECO:0007669"/>
    <property type="project" value="UniProtKB-UniRule"/>
</dbReference>
<dbReference type="GO" id="GO:0005737">
    <property type="term" value="C:cytoplasm"/>
    <property type="evidence" value="ECO:0007669"/>
    <property type="project" value="UniProtKB-UniRule"/>
</dbReference>
<dbReference type="InterPro" id="IPR005920">
    <property type="entry name" value="HutI"/>
</dbReference>
<protein>
    <recommendedName>
        <fullName evidence="2 8">Imidazolonepropionase</fullName>
        <ecNumber evidence="2 8">3.5.2.7</ecNumber>
    </recommendedName>
</protein>
<dbReference type="NCBIfam" id="TIGR01224">
    <property type="entry name" value="hutI"/>
    <property type="match status" value="1"/>
</dbReference>
<dbReference type="EMBL" id="CADCVL010000328">
    <property type="protein sequence ID" value="CAA9487043.1"/>
    <property type="molecule type" value="Genomic_DNA"/>
</dbReference>
<dbReference type="SUPFAM" id="SSF51338">
    <property type="entry name" value="Composite domain of metallo-dependent hydrolases"/>
    <property type="match status" value="1"/>
</dbReference>
<dbReference type="GO" id="GO:0019556">
    <property type="term" value="P:L-histidine catabolic process to glutamate and formamide"/>
    <property type="evidence" value="ECO:0007669"/>
    <property type="project" value="UniProtKB-UniRule"/>
</dbReference>
<evidence type="ECO:0000256" key="2">
    <source>
        <dbReference type="ARBA" id="ARBA00012864"/>
    </source>
</evidence>
<gene>
    <name evidence="10" type="ORF">AVDCRST_MAG65-1796</name>
</gene>
<keyword evidence="6" id="KW-0862">Zinc</keyword>
<evidence type="ECO:0000256" key="7">
    <source>
        <dbReference type="ARBA" id="ARBA00023004"/>
    </source>
</evidence>
<comment type="pathway">
    <text evidence="1">Amino-acid degradation.</text>
</comment>
<feature type="domain" description="Amidohydrolase-related" evidence="9">
    <location>
        <begin position="64"/>
        <end position="378"/>
    </location>
</feature>
<dbReference type="Gene3D" id="2.30.40.10">
    <property type="entry name" value="Urease, subunit C, domain 1"/>
    <property type="match status" value="1"/>
</dbReference>
<proteinExistence type="predicted"/>
<evidence type="ECO:0000256" key="1">
    <source>
        <dbReference type="ARBA" id="ARBA00005023"/>
    </source>
</evidence>
<evidence type="ECO:0000256" key="6">
    <source>
        <dbReference type="ARBA" id="ARBA00022833"/>
    </source>
</evidence>
<dbReference type="Pfam" id="PF01979">
    <property type="entry name" value="Amidohydro_1"/>
    <property type="match status" value="1"/>
</dbReference>
<dbReference type="AlphaFoldDB" id="A0A6J4S5S4"/>
<organism evidence="10">
    <name type="scientific">uncultured Solirubrobacteraceae bacterium</name>
    <dbReference type="NCBI Taxonomy" id="1162706"/>
    <lineage>
        <taxon>Bacteria</taxon>
        <taxon>Bacillati</taxon>
        <taxon>Actinomycetota</taxon>
        <taxon>Thermoleophilia</taxon>
        <taxon>Solirubrobacterales</taxon>
        <taxon>Solirubrobacteraceae</taxon>
        <taxon>environmental samples</taxon>
    </lineage>
</organism>
<dbReference type="SUPFAM" id="SSF51556">
    <property type="entry name" value="Metallo-dependent hydrolases"/>
    <property type="match status" value="1"/>
</dbReference>
<evidence type="ECO:0000259" key="9">
    <source>
        <dbReference type="Pfam" id="PF01979"/>
    </source>
</evidence>
<keyword evidence="3" id="KW-0479">Metal-binding</keyword>
<dbReference type="EC" id="3.5.2.7" evidence="2 8"/>
<dbReference type="InterPro" id="IPR006680">
    <property type="entry name" value="Amidohydro-rel"/>
</dbReference>
<sequence>MSASLDGALQVLRPPEDGLPYLRHDRAAELTAGPGSLAIEGELIAGFSPDAQADVRIDASGCAVIPGFVDCHTHLPFAGWRAQEYEMKVTGVPYEQIARAGGGIRSSARAFAVAGDEQVLGQAGALAAEMLAHGTTAFECKSGYGLSVAAERRALALAEALGERAIQAITSTALLAHAVPDGYDADGWMEEVAALVPEVAASTRVSALDLYVESIGFTNDHLRRMGKLAAGHGLDLRAHVEQFHANRSVPVALEAGARSVDHLSCLHPDDLAPLAAAQCAAVLLPGAEVMGDEHVAPGRALADAGAICVLATDANPGTSPIVSMPLIIGLAVRRYGWSAPEALLASTLNAAWVLRMSETTGSLEAGKRADLLLLDGPLEHVPYRLGHNPVAVALVAGRLAWVRPDQAWRVAT</sequence>
<reference evidence="10" key="1">
    <citation type="submission" date="2020-02" db="EMBL/GenBank/DDBJ databases">
        <authorList>
            <person name="Meier V. D."/>
        </authorList>
    </citation>
    <scope>NUCLEOTIDE SEQUENCE</scope>
    <source>
        <strain evidence="10">AVDCRST_MAG65</strain>
    </source>
</reference>
<evidence type="ECO:0000256" key="8">
    <source>
        <dbReference type="NCBIfam" id="TIGR01224"/>
    </source>
</evidence>
<evidence type="ECO:0000313" key="10">
    <source>
        <dbReference type="EMBL" id="CAA9487043.1"/>
    </source>
</evidence>
<dbReference type="PANTHER" id="PTHR42752:SF1">
    <property type="entry name" value="IMIDAZOLONEPROPIONASE-RELATED"/>
    <property type="match status" value="1"/>
</dbReference>
<evidence type="ECO:0000256" key="5">
    <source>
        <dbReference type="ARBA" id="ARBA00022808"/>
    </source>
</evidence>
<accession>A0A6J4S5S4</accession>
<keyword evidence="5" id="KW-0369">Histidine metabolism</keyword>
<dbReference type="PANTHER" id="PTHR42752">
    <property type="entry name" value="IMIDAZOLONEPROPIONASE"/>
    <property type="match status" value="1"/>
</dbReference>
<keyword evidence="4 10" id="KW-0378">Hydrolase</keyword>
<dbReference type="GO" id="GO:0046872">
    <property type="term" value="F:metal ion binding"/>
    <property type="evidence" value="ECO:0007669"/>
    <property type="project" value="UniProtKB-KW"/>
</dbReference>
<dbReference type="Gene3D" id="3.20.20.140">
    <property type="entry name" value="Metal-dependent hydrolases"/>
    <property type="match status" value="1"/>
</dbReference>
<name>A0A6J4S5S4_9ACTN</name>
<evidence type="ECO:0000256" key="3">
    <source>
        <dbReference type="ARBA" id="ARBA00022723"/>
    </source>
</evidence>
<dbReference type="InterPro" id="IPR032466">
    <property type="entry name" value="Metal_Hydrolase"/>
</dbReference>